<dbReference type="InterPro" id="IPR037518">
    <property type="entry name" value="MPN"/>
</dbReference>
<dbReference type="RefSeq" id="WP_136881617.1">
    <property type="nucleotide sequence ID" value="NZ_SWDX01000009.1"/>
</dbReference>
<reference evidence="7 8" key="1">
    <citation type="submission" date="2019-04" db="EMBL/GenBank/DDBJ databases">
        <title>Pedobacter sp. RP-1-16 sp. nov., isolated from Arctic soil.</title>
        <authorList>
            <person name="Dahal R.H."/>
            <person name="Kim D.-U."/>
        </authorList>
    </citation>
    <scope>NUCLEOTIDE SEQUENCE [LARGE SCALE GENOMIC DNA]</scope>
    <source>
        <strain evidence="7 8">RP-1-16</strain>
    </source>
</reference>
<evidence type="ECO:0000259" key="6">
    <source>
        <dbReference type="PROSITE" id="PS50249"/>
    </source>
</evidence>
<evidence type="ECO:0000256" key="1">
    <source>
        <dbReference type="ARBA" id="ARBA00022670"/>
    </source>
</evidence>
<dbReference type="PANTHER" id="PTHR30471">
    <property type="entry name" value="DNA REPAIR PROTEIN RADC"/>
    <property type="match status" value="1"/>
</dbReference>
<evidence type="ECO:0000256" key="4">
    <source>
        <dbReference type="ARBA" id="ARBA00022833"/>
    </source>
</evidence>
<dbReference type="PANTHER" id="PTHR30471:SF3">
    <property type="entry name" value="UPF0758 PROTEIN YEES-RELATED"/>
    <property type="match status" value="1"/>
</dbReference>
<dbReference type="EMBL" id="SWDX01000009">
    <property type="protein sequence ID" value="TKC57696.1"/>
    <property type="molecule type" value="Genomic_DNA"/>
</dbReference>
<evidence type="ECO:0000256" key="3">
    <source>
        <dbReference type="ARBA" id="ARBA00022801"/>
    </source>
</evidence>
<comment type="caution">
    <text evidence="7">The sequence shown here is derived from an EMBL/GenBank/DDBJ whole genome shotgun (WGS) entry which is preliminary data.</text>
</comment>
<dbReference type="GO" id="GO:0046872">
    <property type="term" value="F:metal ion binding"/>
    <property type="evidence" value="ECO:0007669"/>
    <property type="project" value="UniProtKB-KW"/>
</dbReference>
<keyword evidence="3" id="KW-0378">Hydrolase</keyword>
<dbReference type="Pfam" id="PF04002">
    <property type="entry name" value="RadC"/>
    <property type="match status" value="1"/>
</dbReference>
<name>A0A4V5PBW1_9SPHI</name>
<evidence type="ECO:0000313" key="7">
    <source>
        <dbReference type="EMBL" id="TKC57696.1"/>
    </source>
</evidence>
<feature type="domain" description="MPN" evidence="6">
    <location>
        <begin position="27"/>
        <end position="152"/>
    </location>
</feature>
<dbReference type="Proteomes" id="UP000309594">
    <property type="component" value="Unassembled WGS sequence"/>
</dbReference>
<evidence type="ECO:0000256" key="5">
    <source>
        <dbReference type="ARBA" id="ARBA00023049"/>
    </source>
</evidence>
<dbReference type="GO" id="GO:0008237">
    <property type="term" value="F:metallopeptidase activity"/>
    <property type="evidence" value="ECO:0007669"/>
    <property type="project" value="UniProtKB-KW"/>
</dbReference>
<proteinExistence type="predicted"/>
<keyword evidence="1" id="KW-0645">Protease</keyword>
<dbReference type="GO" id="GO:0006508">
    <property type="term" value="P:proteolysis"/>
    <property type="evidence" value="ECO:0007669"/>
    <property type="project" value="UniProtKB-KW"/>
</dbReference>
<protein>
    <submittedName>
        <fullName evidence="7">DNA repair protein</fullName>
    </submittedName>
</protein>
<dbReference type="AlphaFoldDB" id="A0A4V5PBW1"/>
<dbReference type="InterPro" id="IPR001405">
    <property type="entry name" value="UPF0758"/>
</dbReference>
<dbReference type="PROSITE" id="PS50249">
    <property type="entry name" value="MPN"/>
    <property type="match status" value="1"/>
</dbReference>
<evidence type="ECO:0000313" key="8">
    <source>
        <dbReference type="Proteomes" id="UP000309594"/>
    </source>
</evidence>
<keyword evidence="2" id="KW-0479">Metal-binding</keyword>
<accession>A0A4V5PBW1</accession>
<gene>
    <name evidence="7" type="ORF">FBD94_20705</name>
</gene>
<keyword evidence="4" id="KW-0862">Zinc</keyword>
<organism evidence="7 8">
    <name type="scientific">Pedobacter hiemivivus</name>
    <dbReference type="NCBI Taxonomy" id="2530454"/>
    <lineage>
        <taxon>Bacteria</taxon>
        <taxon>Pseudomonadati</taxon>
        <taxon>Bacteroidota</taxon>
        <taxon>Sphingobacteriia</taxon>
        <taxon>Sphingobacteriales</taxon>
        <taxon>Sphingobacteriaceae</taxon>
        <taxon>Pedobacter</taxon>
    </lineage>
</organism>
<evidence type="ECO:0000256" key="2">
    <source>
        <dbReference type="ARBA" id="ARBA00022723"/>
    </source>
</evidence>
<dbReference type="InterPro" id="IPR025657">
    <property type="entry name" value="RadC_JAB"/>
</dbReference>
<sequence length="152" mass="17038">MVHNTLFKVAEVELTYKPKYKPSERPQISTSKQAHEVFIAHWSLGKIELIEEFKILLLNRKNRVLGIVDISMGGVTETLADPKVIFAVALKSGASGIILCHNHPSEELQPGKADVDLTRKLQQGARLLDILILDHLIVSKDAFYSFADEDMM</sequence>
<keyword evidence="5" id="KW-0482">Metalloprotease</keyword>
<dbReference type="Gene3D" id="3.40.140.10">
    <property type="entry name" value="Cytidine Deaminase, domain 2"/>
    <property type="match status" value="1"/>
</dbReference>